<dbReference type="Gene3D" id="3.30.559.10">
    <property type="entry name" value="Chloramphenicol acetyltransferase-like domain"/>
    <property type="match status" value="1"/>
</dbReference>
<dbReference type="AlphaFoldDB" id="A0A9W6I5B3"/>
<dbReference type="GO" id="GO:0044550">
    <property type="term" value="P:secondary metabolite biosynthetic process"/>
    <property type="evidence" value="ECO:0007669"/>
    <property type="project" value="TreeGrafter"/>
</dbReference>
<protein>
    <recommendedName>
        <fullName evidence="1">Condensation domain-containing protein</fullName>
    </recommendedName>
</protein>
<evidence type="ECO:0000259" key="1">
    <source>
        <dbReference type="Pfam" id="PF00668"/>
    </source>
</evidence>
<dbReference type="SUPFAM" id="SSF52777">
    <property type="entry name" value="CoA-dependent acyltransferases"/>
    <property type="match status" value="2"/>
</dbReference>
<organism evidence="2 3">
    <name type="scientific">Streptosporangium carneum</name>
    <dbReference type="NCBI Taxonomy" id="47481"/>
    <lineage>
        <taxon>Bacteria</taxon>
        <taxon>Bacillati</taxon>
        <taxon>Actinomycetota</taxon>
        <taxon>Actinomycetes</taxon>
        <taxon>Streptosporangiales</taxon>
        <taxon>Streptosporangiaceae</taxon>
        <taxon>Streptosporangium</taxon>
    </lineage>
</organism>
<dbReference type="GO" id="GO:0043041">
    <property type="term" value="P:amino acid activation for nonribosomal peptide biosynthetic process"/>
    <property type="evidence" value="ECO:0007669"/>
    <property type="project" value="TreeGrafter"/>
</dbReference>
<reference evidence="2" key="1">
    <citation type="journal article" date="2014" name="Int. J. Syst. Evol. Microbiol.">
        <title>Complete genome sequence of Corynebacterium casei LMG S-19264T (=DSM 44701T), isolated from a smear-ripened cheese.</title>
        <authorList>
            <consortium name="US DOE Joint Genome Institute (JGI-PGF)"/>
            <person name="Walter F."/>
            <person name="Albersmeier A."/>
            <person name="Kalinowski J."/>
            <person name="Ruckert C."/>
        </authorList>
    </citation>
    <scope>NUCLEOTIDE SEQUENCE</scope>
    <source>
        <strain evidence="2">VKM Ac-2007</strain>
    </source>
</reference>
<keyword evidence="3" id="KW-1185">Reference proteome</keyword>
<dbReference type="InterPro" id="IPR023213">
    <property type="entry name" value="CAT-like_dom_sf"/>
</dbReference>
<dbReference type="EMBL" id="BSEV01000015">
    <property type="protein sequence ID" value="GLK12301.1"/>
    <property type="molecule type" value="Genomic_DNA"/>
</dbReference>
<proteinExistence type="predicted"/>
<dbReference type="GO" id="GO:0005737">
    <property type="term" value="C:cytoplasm"/>
    <property type="evidence" value="ECO:0007669"/>
    <property type="project" value="TreeGrafter"/>
</dbReference>
<dbReference type="GO" id="GO:0031177">
    <property type="term" value="F:phosphopantetheine binding"/>
    <property type="evidence" value="ECO:0007669"/>
    <property type="project" value="TreeGrafter"/>
</dbReference>
<sequence>MGTMSVPETSHAPSGLADHVPLSLNQEFLCAFDKGDVEGAFSHRHTLVYGWRLAGRLDVDALRGALDDVVARHETLRTSIVRGEGERYQEIHPPMSPELVVRDLSGTDPGSRETRAEELVNELDSGAYSVDRLPHLRAVLGRFDDHDGVLVLVLHHTAGDAWSMGLIMRDLAVRYAVRGGHRPRDLPEVTQYREFALWQRESAETDAVNASREYWRRKLRGARILAVPADRPRRPEVPNAYAVHRFLIDAELTSATLRFSRTTRSSPFMILLAAYNVLLHELTGATDIVVPTFTAGRYQDRFLDTVGPFFNFVPLRTDIAGCESLREVVGRTRATCIEAYSHDIPFAQVVPEAPELTHSFADPGQAVVAFEILQSPSPMDGEVIGNLRYSEIRRRLLSQSVSSHIPDGALWATDILPSGEMAGSLKFDVNLFDESTMVGMVAGFRRVLRNTVTDPDSPLKQV</sequence>
<dbReference type="PANTHER" id="PTHR45527:SF1">
    <property type="entry name" value="FATTY ACID SYNTHASE"/>
    <property type="match status" value="1"/>
</dbReference>
<name>A0A9W6I5B3_9ACTN</name>
<dbReference type="PANTHER" id="PTHR45527">
    <property type="entry name" value="NONRIBOSOMAL PEPTIDE SYNTHETASE"/>
    <property type="match status" value="1"/>
</dbReference>
<gene>
    <name evidence="2" type="ORF">GCM10017600_57100</name>
</gene>
<dbReference type="InterPro" id="IPR001242">
    <property type="entry name" value="Condensation_dom"/>
</dbReference>
<accession>A0A9W6I5B3</accession>
<dbReference type="Proteomes" id="UP001143474">
    <property type="component" value="Unassembled WGS sequence"/>
</dbReference>
<comment type="caution">
    <text evidence="2">The sequence shown here is derived from an EMBL/GenBank/DDBJ whole genome shotgun (WGS) entry which is preliminary data.</text>
</comment>
<evidence type="ECO:0000313" key="2">
    <source>
        <dbReference type="EMBL" id="GLK12301.1"/>
    </source>
</evidence>
<reference evidence="2" key="2">
    <citation type="submission" date="2023-01" db="EMBL/GenBank/DDBJ databases">
        <authorList>
            <person name="Sun Q."/>
            <person name="Evtushenko L."/>
        </authorList>
    </citation>
    <scope>NUCLEOTIDE SEQUENCE</scope>
    <source>
        <strain evidence="2">VKM Ac-2007</strain>
    </source>
</reference>
<dbReference type="Gene3D" id="3.30.559.30">
    <property type="entry name" value="Nonribosomal peptide synthetase, condensation domain"/>
    <property type="match status" value="1"/>
</dbReference>
<feature type="domain" description="Condensation" evidence="1">
    <location>
        <begin position="19"/>
        <end position="461"/>
    </location>
</feature>
<evidence type="ECO:0000313" key="3">
    <source>
        <dbReference type="Proteomes" id="UP001143474"/>
    </source>
</evidence>
<dbReference type="GO" id="GO:0008610">
    <property type="term" value="P:lipid biosynthetic process"/>
    <property type="evidence" value="ECO:0007669"/>
    <property type="project" value="UniProtKB-ARBA"/>
</dbReference>
<dbReference type="GO" id="GO:0003824">
    <property type="term" value="F:catalytic activity"/>
    <property type="evidence" value="ECO:0007669"/>
    <property type="project" value="InterPro"/>
</dbReference>
<dbReference type="Pfam" id="PF00668">
    <property type="entry name" value="Condensation"/>
    <property type="match status" value="1"/>
</dbReference>